<feature type="signal peptide" evidence="6">
    <location>
        <begin position="1"/>
        <end position="22"/>
    </location>
</feature>
<dbReference type="SUPFAM" id="SSF52743">
    <property type="entry name" value="Subtilisin-like"/>
    <property type="match status" value="1"/>
</dbReference>
<keyword evidence="3" id="KW-0378">Hydrolase</keyword>
<feature type="domain" description="Peptidase S8/S53" evidence="7">
    <location>
        <begin position="220"/>
        <end position="463"/>
    </location>
</feature>
<dbReference type="PROSITE" id="PS51892">
    <property type="entry name" value="SUBTILASE"/>
    <property type="match status" value="1"/>
</dbReference>
<dbReference type="InterPro" id="IPR036852">
    <property type="entry name" value="Peptidase_S8/S53_dom_sf"/>
</dbReference>
<dbReference type="Pfam" id="PF00082">
    <property type="entry name" value="Peptidase_S8"/>
    <property type="match status" value="1"/>
</dbReference>
<protein>
    <submittedName>
        <fullName evidence="8">Subtilase family protein</fullName>
    </submittedName>
</protein>
<dbReference type="GO" id="GO:0006508">
    <property type="term" value="P:proteolysis"/>
    <property type="evidence" value="ECO:0007669"/>
    <property type="project" value="UniProtKB-KW"/>
</dbReference>
<evidence type="ECO:0000256" key="4">
    <source>
        <dbReference type="ARBA" id="ARBA00022825"/>
    </source>
</evidence>
<dbReference type="Gene3D" id="3.40.50.200">
    <property type="entry name" value="Peptidase S8/S53 domain"/>
    <property type="match status" value="1"/>
</dbReference>
<comment type="similarity">
    <text evidence="1 5">Belongs to the peptidase S8 family.</text>
</comment>
<proteinExistence type="inferred from homology"/>
<dbReference type="InterPro" id="IPR050131">
    <property type="entry name" value="Peptidase_S8_subtilisin-like"/>
</dbReference>
<keyword evidence="2" id="KW-0645">Protease</keyword>
<dbReference type="PROSITE" id="PS51257">
    <property type="entry name" value="PROKAR_LIPOPROTEIN"/>
    <property type="match status" value="1"/>
</dbReference>
<evidence type="ECO:0000256" key="5">
    <source>
        <dbReference type="PROSITE-ProRule" id="PRU01240"/>
    </source>
</evidence>
<dbReference type="STRING" id="634771.SAMN04488128_1011536"/>
<dbReference type="AlphaFoldDB" id="A0A1T4NDK4"/>
<keyword evidence="6" id="KW-0732">Signal</keyword>
<reference evidence="9" key="1">
    <citation type="submission" date="2017-02" db="EMBL/GenBank/DDBJ databases">
        <authorList>
            <person name="Varghese N."/>
            <person name="Submissions S."/>
        </authorList>
    </citation>
    <scope>NUCLEOTIDE SEQUENCE [LARGE SCALE GENOMIC DNA]</scope>
    <source>
        <strain evidence="9">DSM 22224</strain>
    </source>
</reference>
<keyword evidence="9" id="KW-1185">Reference proteome</keyword>
<evidence type="ECO:0000256" key="1">
    <source>
        <dbReference type="ARBA" id="ARBA00011073"/>
    </source>
</evidence>
<accession>A0A1T4NDK4</accession>
<feature type="chain" id="PRO_5010518461" evidence="6">
    <location>
        <begin position="23"/>
        <end position="495"/>
    </location>
</feature>
<evidence type="ECO:0000256" key="2">
    <source>
        <dbReference type="ARBA" id="ARBA00022670"/>
    </source>
</evidence>
<dbReference type="Proteomes" id="UP000190367">
    <property type="component" value="Unassembled WGS sequence"/>
</dbReference>
<comment type="caution">
    <text evidence="5">Lacks conserved residue(s) required for the propagation of feature annotation.</text>
</comment>
<evidence type="ECO:0000256" key="3">
    <source>
        <dbReference type="ARBA" id="ARBA00022801"/>
    </source>
</evidence>
<dbReference type="EMBL" id="FUWZ01000001">
    <property type="protein sequence ID" value="SJZ77126.1"/>
    <property type="molecule type" value="Genomic_DNA"/>
</dbReference>
<dbReference type="InterPro" id="IPR015500">
    <property type="entry name" value="Peptidase_S8_subtilisin-rel"/>
</dbReference>
<dbReference type="PANTHER" id="PTHR43806">
    <property type="entry name" value="PEPTIDASE S8"/>
    <property type="match status" value="1"/>
</dbReference>
<name>A0A1T4NDK4_9BACT</name>
<sequence length="495" mass="52556">MKTRLCFILAVGLTMAACTKKAQELPASQPTENTSPSIGLKGQNQLLPGVHEYRLLVKFKATAIRDIEKNQPVFAARQTPATAKTWSRNAGNVQAYTYEQAIPLSPEEKTAMKQGRQAAPAPGLFDRYAFRGLLYVKEAPGLSPAAVLELANAFEQLDIVEYAAMEPVTPPPPPTPDFSSQQYYKNDVDASDPSVRGINAAYAWSIGVTGAGIRIADIEWGYNKNHEDLTGSRIREVLPPPDDQFKDHGTAVASILMAKNNGFGVTGMVYGADSCYVISERVSGRPAGIAAGLQRLRRGDVFLYEMQTGGQGGQYVPADFNQAVWDITKTATDSGIIIVAAAGNGNQDLDGAYYASYRARGDNGAIIVGAGTRSQRNKASFSSYGSKVHLQGWGDWTVVSAGYGSLYNGGINATYSKDFAGTSSATPIVASAVVAVQSWYKAHNGTVLSPAAIRNLLINTGTPQGTGGHIGPLPNIKAAIESLLATGLSATAKRN</sequence>
<dbReference type="OrthoDB" id="9798386at2"/>
<evidence type="ECO:0000313" key="8">
    <source>
        <dbReference type="EMBL" id="SJZ77126.1"/>
    </source>
</evidence>
<evidence type="ECO:0000313" key="9">
    <source>
        <dbReference type="Proteomes" id="UP000190367"/>
    </source>
</evidence>
<evidence type="ECO:0000259" key="7">
    <source>
        <dbReference type="Pfam" id="PF00082"/>
    </source>
</evidence>
<dbReference type="PRINTS" id="PR00723">
    <property type="entry name" value="SUBTILISIN"/>
</dbReference>
<dbReference type="RefSeq" id="WP_078668133.1">
    <property type="nucleotide sequence ID" value="NZ_FUWZ01000001.1"/>
</dbReference>
<organism evidence="8 9">
    <name type="scientific">Chitinophaga eiseniae</name>
    <dbReference type="NCBI Taxonomy" id="634771"/>
    <lineage>
        <taxon>Bacteria</taxon>
        <taxon>Pseudomonadati</taxon>
        <taxon>Bacteroidota</taxon>
        <taxon>Chitinophagia</taxon>
        <taxon>Chitinophagales</taxon>
        <taxon>Chitinophagaceae</taxon>
        <taxon>Chitinophaga</taxon>
    </lineage>
</organism>
<dbReference type="PANTHER" id="PTHR43806:SF11">
    <property type="entry name" value="CEREVISIN-RELATED"/>
    <property type="match status" value="1"/>
</dbReference>
<keyword evidence="4" id="KW-0720">Serine protease</keyword>
<dbReference type="InterPro" id="IPR000209">
    <property type="entry name" value="Peptidase_S8/S53_dom"/>
</dbReference>
<gene>
    <name evidence="8" type="ORF">SAMN04488128_1011536</name>
</gene>
<dbReference type="GO" id="GO:0004252">
    <property type="term" value="F:serine-type endopeptidase activity"/>
    <property type="evidence" value="ECO:0007669"/>
    <property type="project" value="InterPro"/>
</dbReference>
<evidence type="ECO:0000256" key="6">
    <source>
        <dbReference type="SAM" id="SignalP"/>
    </source>
</evidence>